<dbReference type="Proteomes" id="UP001066276">
    <property type="component" value="Chromosome 1_1"/>
</dbReference>
<name>A0AAV7WY67_PLEWA</name>
<sequence>MYAPSPIIQAANQCKITWWLRLDRSPPGVTRSPRRLSGVPRRAGAGTGGPDPRDRAWRRGLPRALTNCALGGGEALGLLPAEGAAGSAEELQEACPAAASSRGLPPTWCASWLLAPAPLGPCGLRLECPPEHPDPRAPG</sequence>
<evidence type="ECO:0000313" key="2">
    <source>
        <dbReference type="EMBL" id="KAJ1217962.1"/>
    </source>
</evidence>
<comment type="caution">
    <text evidence="2">The sequence shown here is derived from an EMBL/GenBank/DDBJ whole genome shotgun (WGS) entry which is preliminary data.</text>
</comment>
<proteinExistence type="predicted"/>
<dbReference type="AlphaFoldDB" id="A0AAV7WY67"/>
<evidence type="ECO:0000256" key="1">
    <source>
        <dbReference type="SAM" id="MobiDB-lite"/>
    </source>
</evidence>
<organism evidence="2 3">
    <name type="scientific">Pleurodeles waltl</name>
    <name type="common">Iberian ribbed newt</name>
    <dbReference type="NCBI Taxonomy" id="8319"/>
    <lineage>
        <taxon>Eukaryota</taxon>
        <taxon>Metazoa</taxon>
        <taxon>Chordata</taxon>
        <taxon>Craniata</taxon>
        <taxon>Vertebrata</taxon>
        <taxon>Euteleostomi</taxon>
        <taxon>Amphibia</taxon>
        <taxon>Batrachia</taxon>
        <taxon>Caudata</taxon>
        <taxon>Salamandroidea</taxon>
        <taxon>Salamandridae</taxon>
        <taxon>Pleurodelinae</taxon>
        <taxon>Pleurodeles</taxon>
    </lineage>
</organism>
<feature type="region of interest" description="Disordered" evidence="1">
    <location>
        <begin position="27"/>
        <end position="56"/>
    </location>
</feature>
<gene>
    <name evidence="2" type="ORF">NDU88_005549</name>
</gene>
<dbReference type="EMBL" id="JANPWB010000001">
    <property type="protein sequence ID" value="KAJ1217962.1"/>
    <property type="molecule type" value="Genomic_DNA"/>
</dbReference>
<protein>
    <submittedName>
        <fullName evidence="2">Uncharacterized protein</fullName>
    </submittedName>
</protein>
<evidence type="ECO:0000313" key="3">
    <source>
        <dbReference type="Proteomes" id="UP001066276"/>
    </source>
</evidence>
<reference evidence="2" key="1">
    <citation type="journal article" date="2022" name="bioRxiv">
        <title>Sequencing and chromosome-scale assembly of the giantPleurodeles waltlgenome.</title>
        <authorList>
            <person name="Brown T."/>
            <person name="Elewa A."/>
            <person name="Iarovenko S."/>
            <person name="Subramanian E."/>
            <person name="Araus A.J."/>
            <person name="Petzold A."/>
            <person name="Susuki M."/>
            <person name="Suzuki K.-i.T."/>
            <person name="Hayashi T."/>
            <person name="Toyoda A."/>
            <person name="Oliveira C."/>
            <person name="Osipova E."/>
            <person name="Leigh N.D."/>
            <person name="Simon A."/>
            <person name="Yun M.H."/>
        </authorList>
    </citation>
    <scope>NUCLEOTIDE SEQUENCE</scope>
    <source>
        <strain evidence="2">20211129_DDA</strain>
        <tissue evidence="2">Liver</tissue>
    </source>
</reference>
<accession>A0AAV7WY67</accession>
<keyword evidence="3" id="KW-1185">Reference proteome</keyword>